<evidence type="ECO:0000313" key="1">
    <source>
        <dbReference type="EMBL" id="KAJ0392022.1"/>
    </source>
</evidence>
<evidence type="ECO:0000313" key="2">
    <source>
        <dbReference type="Proteomes" id="UP001209570"/>
    </source>
</evidence>
<accession>A0AAD5L8S0</accession>
<gene>
    <name evidence="1" type="ORF">P43SY_010706</name>
</gene>
<reference evidence="1" key="1">
    <citation type="submission" date="2021-12" db="EMBL/GenBank/DDBJ databases">
        <title>Prjna785345.</title>
        <authorList>
            <person name="Rujirawat T."/>
            <person name="Krajaejun T."/>
        </authorList>
    </citation>
    <scope>NUCLEOTIDE SEQUENCE</scope>
    <source>
        <strain evidence="1">Pi057C3</strain>
    </source>
</reference>
<sequence length="126" mass="14466">MPAPAGYAMPIRPFIPHRYLELFDGKRAWWKEFQYLGYSGAWSEPEKCRNLEMYLRGIAETWFQQLGDASKSWPKLPEAFQVEFCAPTESAIESTTFIKTLPDSDVRTALIGRRFASIQEGKIKAV</sequence>
<comment type="caution">
    <text evidence="1">The sequence shown here is derived from an EMBL/GenBank/DDBJ whole genome shotgun (WGS) entry which is preliminary data.</text>
</comment>
<protein>
    <recommendedName>
        <fullName evidence="3">Retrotransposon gag domain-containing protein</fullName>
    </recommendedName>
</protein>
<name>A0AAD5L8S0_PYTIN</name>
<evidence type="ECO:0008006" key="3">
    <source>
        <dbReference type="Google" id="ProtNLM"/>
    </source>
</evidence>
<dbReference type="Proteomes" id="UP001209570">
    <property type="component" value="Unassembled WGS sequence"/>
</dbReference>
<organism evidence="1 2">
    <name type="scientific">Pythium insidiosum</name>
    <name type="common">Pythiosis disease agent</name>
    <dbReference type="NCBI Taxonomy" id="114742"/>
    <lineage>
        <taxon>Eukaryota</taxon>
        <taxon>Sar</taxon>
        <taxon>Stramenopiles</taxon>
        <taxon>Oomycota</taxon>
        <taxon>Peronosporomycetes</taxon>
        <taxon>Pythiales</taxon>
        <taxon>Pythiaceae</taxon>
        <taxon>Pythium</taxon>
    </lineage>
</organism>
<proteinExistence type="predicted"/>
<dbReference type="EMBL" id="JAKCXM010000746">
    <property type="protein sequence ID" value="KAJ0392022.1"/>
    <property type="molecule type" value="Genomic_DNA"/>
</dbReference>
<keyword evidence="2" id="KW-1185">Reference proteome</keyword>
<dbReference type="AlphaFoldDB" id="A0AAD5L8S0"/>